<dbReference type="Gene3D" id="3.10.350.10">
    <property type="entry name" value="LysM domain"/>
    <property type="match status" value="1"/>
</dbReference>
<dbReference type="InterPro" id="IPR036779">
    <property type="entry name" value="LysM_dom_sf"/>
</dbReference>
<keyword evidence="3" id="KW-0732">Signal</keyword>
<feature type="domain" description="LysM" evidence="5">
    <location>
        <begin position="50"/>
        <end position="94"/>
    </location>
</feature>
<comment type="subcellular location">
    <subcellularLocation>
        <location evidence="1">Secreted</location>
    </subcellularLocation>
</comment>
<dbReference type="Pfam" id="PF01476">
    <property type="entry name" value="LysM"/>
    <property type="match status" value="1"/>
</dbReference>
<dbReference type="EMBL" id="LGHJ01000011">
    <property type="protein sequence ID" value="KPL76712.1"/>
    <property type="molecule type" value="Genomic_DNA"/>
</dbReference>
<evidence type="ECO:0000313" key="7">
    <source>
        <dbReference type="Proteomes" id="UP000050514"/>
    </source>
</evidence>
<reference evidence="6 7" key="1">
    <citation type="submission" date="2015-07" db="EMBL/GenBank/DDBJ databases">
        <title>Draft genome of Bellilinea caldifistulae DSM 17877.</title>
        <authorList>
            <person name="Hemp J."/>
            <person name="Ward L.M."/>
            <person name="Pace L.A."/>
            <person name="Fischer W.W."/>
        </authorList>
    </citation>
    <scope>NUCLEOTIDE SEQUENCE [LARGE SCALE GENOMIC DNA]</scope>
    <source>
        <strain evidence="6 7">GOMI-1</strain>
    </source>
</reference>
<organism evidence="6 7">
    <name type="scientific">Bellilinea caldifistulae</name>
    <dbReference type="NCBI Taxonomy" id="360411"/>
    <lineage>
        <taxon>Bacteria</taxon>
        <taxon>Bacillati</taxon>
        <taxon>Chloroflexota</taxon>
        <taxon>Anaerolineae</taxon>
        <taxon>Anaerolineales</taxon>
        <taxon>Anaerolineaceae</taxon>
        <taxon>Bellilinea</taxon>
    </lineage>
</organism>
<dbReference type="InterPro" id="IPR013783">
    <property type="entry name" value="Ig-like_fold"/>
</dbReference>
<dbReference type="GO" id="GO:0005576">
    <property type="term" value="C:extracellular region"/>
    <property type="evidence" value="ECO:0007669"/>
    <property type="project" value="UniProtKB-SubCell"/>
</dbReference>
<keyword evidence="7" id="KW-1185">Reference proteome</keyword>
<dbReference type="SMART" id="SM00257">
    <property type="entry name" value="LysM"/>
    <property type="match status" value="1"/>
</dbReference>
<evidence type="ECO:0000256" key="4">
    <source>
        <dbReference type="SAM" id="Phobius"/>
    </source>
</evidence>
<gene>
    <name evidence="6" type="ORF">AC812_05240</name>
</gene>
<dbReference type="InterPro" id="IPR033764">
    <property type="entry name" value="Sdr_B"/>
</dbReference>
<evidence type="ECO:0000256" key="2">
    <source>
        <dbReference type="ARBA" id="ARBA00022525"/>
    </source>
</evidence>
<dbReference type="STRING" id="360411.AC812_05240"/>
<dbReference type="InterPro" id="IPR018392">
    <property type="entry name" value="LysM"/>
</dbReference>
<dbReference type="OrthoDB" id="163505at2"/>
<evidence type="ECO:0000256" key="1">
    <source>
        <dbReference type="ARBA" id="ARBA00004613"/>
    </source>
</evidence>
<keyword evidence="4" id="KW-1133">Transmembrane helix</keyword>
<proteinExistence type="predicted"/>
<feature type="transmembrane region" description="Helical" evidence="4">
    <location>
        <begin position="237"/>
        <end position="256"/>
    </location>
</feature>
<dbReference type="CDD" id="cd00118">
    <property type="entry name" value="LysM"/>
    <property type="match status" value="1"/>
</dbReference>
<name>A0A0P6X8X8_9CHLR</name>
<dbReference type="SUPFAM" id="SSF117074">
    <property type="entry name" value="Hypothetical protein PA1324"/>
    <property type="match status" value="1"/>
</dbReference>
<evidence type="ECO:0000313" key="6">
    <source>
        <dbReference type="EMBL" id="KPL76712.1"/>
    </source>
</evidence>
<accession>A0A0P6X8X8</accession>
<dbReference type="Proteomes" id="UP000050514">
    <property type="component" value="Unassembled WGS sequence"/>
</dbReference>
<evidence type="ECO:0000256" key="3">
    <source>
        <dbReference type="ARBA" id="ARBA00022729"/>
    </source>
</evidence>
<dbReference type="Pfam" id="PF17210">
    <property type="entry name" value="SdrD_B"/>
    <property type="match status" value="1"/>
</dbReference>
<dbReference type="Gene3D" id="2.60.40.10">
    <property type="entry name" value="Immunoglobulins"/>
    <property type="match status" value="1"/>
</dbReference>
<comment type="caution">
    <text evidence="6">The sequence shown here is derived from an EMBL/GenBank/DDBJ whole genome shotgun (WGS) entry which is preliminary data.</text>
</comment>
<dbReference type="SUPFAM" id="SSF54106">
    <property type="entry name" value="LysM domain"/>
    <property type="match status" value="1"/>
</dbReference>
<keyword evidence="4" id="KW-0472">Membrane</keyword>
<keyword evidence="4" id="KW-0812">Transmembrane</keyword>
<keyword evidence="2" id="KW-0964">Secreted</keyword>
<sequence>MKDAFRRRWFSAGLLLTGLFFLLSLNLTQPSVSQAQVLYFTPTPNENGQIFYTVKEGDTCISVSLLNQVSLDELRRLNNLDAACVLITGTRLLLGTVEPQPTPAVPPTETPVLPSPTPFRGTGRVCIVLFNDVNGNAMAEDGENAIPGGAVSITDRLGRVSLTGETSASLEEPTCFDNLEEGEYNISVAIPQGYNPTTLLNYALKVSAGDNSVLDFGAQLSSQALPTPVSEGGRSPLMAVMGGIILLAGLGLAIYARLLTRK</sequence>
<dbReference type="AlphaFoldDB" id="A0A0P6X8X8"/>
<protein>
    <recommendedName>
        <fullName evidence="5">LysM domain-containing protein</fullName>
    </recommendedName>
</protein>
<dbReference type="PROSITE" id="PS51782">
    <property type="entry name" value="LYSM"/>
    <property type="match status" value="1"/>
</dbReference>
<dbReference type="RefSeq" id="WP_061912782.1">
    <property type="nucleotide sequence ID" value="NZ_DF967971.1"/>
</dbReference>
<evidence type="ECO:0000259" key="5">
    <source>
        <dbReference type="PROSITE" id="PS51782"/>
    </source>
</evidence>